<name>A0A7C5Y2B8_9BACT</name>
<comment type="caution">
    <text evidence="2">The sequence shown here is derived from an EMBL/GenBank/DDBJ whole genome shotgun (WGS) entry which is preliminary data.</text>
</comment>
<gene>
    <name evidence="2" type="ORF">ENM46_00165</name>
</gene>
<feature type="domain" description="DUF2344" evidence="1">
    <location>
        <begin position="3"/>
        <end position="130"/>
    </location>
</feature>
<sequence>MQIIIQFKKKGLMRFLSAIELSNTVIRTLNRCGLEMEFSEGFHPSPKVSFLDSTPTGMIDLAMYVAVKLKRGIEDPSELLFKLKTLSPKGIEPIKIFESDVNLNKTVNQYEYILLSNKEPVLSTPVSKHSGKSFVPVEIMKNLEVVLKRNIFMVKYTVDREKLFNPFLLDRVFLAIRKRALVNGEDVSKILEGTRI</sequence>
<proteinExistence type="predicted"/>
<organism evidence="2">
    <name type="scientific">Fervidobacterium nodosum</name>
    <dbReference type="NCBI Taxonomy" id="2424"/>
    <lineage>
        <taxon>Bacteria</taxon>
        <taxon>Thermotogati</taxon>
        <taxon>Thermotogota</taxon>
        <taxon>Thermotogae</taxon>
        <taxon>Thermotogales</taxon>
        <taxon>Fervidobacteriaceae</taxon>
        <taxon>Fervidobacterium</taxon>
    </lineage>
</organism>
<protein>
    <submittedName>
        <fullName evidence="2">DUF2344 domain-containing protein</fullName>
    </submittedName>
</protein>
<dbReference type="EMBL" id="DRXW01000012">
    <property type="protein sequence ID" value="HHR33344.1"/>
    <property type="molecule type" value="Genomic_DNA"/>
</dbReference>
<dbReference type="InterPro" id="IPR018768">
    <property type="entry name" value="DUF2344"/>
</dbReference>
<dbReference type="Pfam" id="PF10105">
    <property type="entry name" value="DUF2344"/>
    <property type="match status" value="1"/>
</dbReference>
<dbReference type="AlphaFoldDB" id="A0A7C5Y2B8"/>
<accession>A0A7C5Y2B8</accession>
<dbReference type="NCBIfam" id="TIGR03936">
    <property type="entry name" value="sam_1_link_chp"/>
    <property type="match status" value="1"/>
</dbReference>
<evidence type="ECO:0000313" key="2">
    <source>
        <dbReference type="EMBL" id="HHR33344.1"/>
    </source>
</evidence>
<reference evidence="2" key="1">
    <citation type="journal article" date="2020" name="mSystems">
        <title>Genome- and Community-Level Interaction Insights into Carbon Utilization and Element Cycling Functions of Hydrothermarchaeota in Hydrothermal Sediment.</title>
        <authorList>
            <person name="Zhou Z."/>
            <person name="Liu Y."/>
            <person name="Xu W."/>
            <person name="Pan J."/>
            <person name="Luo Z.H."/>
            <person name="Li M."/>
        </authorList>
    </citation>
    <scope>NUCLEOTIDE SEQUENCE [LARGE SCALE GENOMIC DNA]</scope>
    <source>
        <strain evidence="2">SpSt-1088</strain>
    </source>
</reference>
<evidence type="ECO:0000259" key="1">
    <source>
        <dbReference type="Pfam" id="PF10105"/>
    </source>
</evidence>